<name>A0ABV6DLV9_9BACL</name>
<sequence length="261" mass="27723">MSGSLAGKIALVTGAGSGLGKTIAKGLAEHGAMVVLVGRRENHLAETQKIIEAAGGKAAIYKADVSDRASVDGLAQYVLTNVGVPSIVVNAAGIYGETEPISNSAPDLWVNTLMINTAGPYFICRAFVKEMIQQGWGRIVNISSAASLSNPKPTNSAYAVSKVALNHFTRQLAVEVEGTGVTANVMHPGEVKTEMFEAIRQASEANGDMKRWIDWVEDTGGDAPEKSTDLIVNLTKQESDGVNGRFLWIEDGLKPPLKSWD</sequence>
<dbReference type="SUPFAM" id="SSF51735">
    <property type="entry name" value="NAD(P)-binding Rossmann-fold domains"/>
    <property type="match status" value="1"/>
</dbReference>
<comment type="caution">
    <text evidence="4">The sequence shown here is derived from an EMBL/GenBank/DDBJ whole genome shotgun (WGS) entry which is preliminary data.</text>
</comment>
<dbReference type="PRINTS" id="PR00080">
    <property type="entry name" value="SDRFAMILY"/>
</dbReference>
<dbReference type="Proteomes" id="UP001589776">
    <property type="component" value="Unassembled WGS sequence"/>
</dbReference>
<dbReference type="InterPro" id="IPR057326">
    <property type="entry name" value="KR_dom"/>
</dbReference>
<dbReference type="Gene3D" id="3.40.50.720">
    <property type="entry name" value="NAD(P)-binding Rossmann-like Domain"/>
    <property type="match status" value="1"/>
</dbReference>
<organism evidence="4 5">
    <name type="scientific">Paenibacillus chartarius</name>
    <dbReference type="NCBI Taxonomy" id="747481"/>
    <lineage>
        <taxon>Bacteria</taxon>
        <taxon>Bacillati</taxon>
        <taxon>Bacillota</taxon>
        <taxon>Bacilli</taxon>
        <taxon>Bacillales</taxon>
        <taxon>Paenibacillaceae</taxon>
        <taxon>Paenibacillus</taxon>
    </lineage>
</organism>
<dbReference type="EMBL" id="JBHLWN010000060">
    <property type="protein sequence ID" value="MFC0213638.1"/>
    <property type="molecule type" value="Genomic_DNA"/>
</dbReference>
<evidence type="ECO:0000259" key="3">
    <source>
        <dbReference type="SMART" id="SM00822"/>
    </source>
</evidence>
<dbReference type="PANTHER" id="PTHR42760">
    <property type="entry name" value="SHORT-CHAIN DEHYDROGENASES/REDUCTASES FAMILY MEMBER"/>
    <property type="match status" value="1"/>
</dbReference>
<evidence type="ECO:0000313" key="5">
    <source>
        <dbReference type="Proteomes" id="UP001589776"/>
    </source>
</evidence>
<dbReference type="GO" id="GO:0016491">
    <property type="term" value="F:oxidoreductase activity"/>
    <property type="evidence" value="ECO:0007669"/>
    <property type="project" value="UniProtKB-KW"/>
</dbReference>
<dbReference type="PRINTS" id="PR00081">
    <property type="entry name" value="GDHRDH"/>
</dbReference>
<dbReference type="SMART" id="SM00822">
    <property type="entry name" value="PKS_KR"/>
    <property type="match status" value="1"/>
</dbReference>
<dbReference type="CDD" id="cd05233">
    <property type="entry name" value="SDR_c"/>
    <property type="match status" value="1"/>
</dbReference>
<dbReference type="InterPro" id="IPR036291">
    <property type="entry name" value="NAD(P)-bd_dom_sf"/>
</dbReference>
<reference evidence="4 5" key="1">
    <citation type="submission" date="2024-09" db="EMBL/GenBank/DDBJ databases">
        <authorList>
            <person name="Sun Q."/>
            <person name="Mori K."/>
        </authorList>
    </citation>
    <scope>NUCLEOTIDE SEQUENCE [LARGE SCALE GENOMIC DNA]</scope>
    <source>
        <strain evidence="4 5">CCM 7759</strain>
    </source>
</reference>
<dbReference type="InterPro" id="IPR020904">
    <property type="entry name" value="Sc_DH/Rdtase_CS"/>
</dbReference>
<keyword evidence="5" id="KW-1185">Reference proteome</keyword>
<dbReference type="RefSeq" id="WP_377470956.1">
    <property type="nucleotide sequence ID" value="NZ_JBHLWN010000060.1"/>
</dbReference>
<evidence type="ECO:0000256" key="1">
    <source>
        <dbReference type="ARBA" id="ARBA00006484"/>
    </source>
</evidence>
<dbReference type="Pfam" id="PF00106">
    <property type="entry name" value="adh_short"/>
    <property type="match status" value="1"/>
</dbReference>
<evidence type="ECO:0000313" key="4">
    <source>
        <dbReference type="EMBL" id="MFC0213638.1"/>
    </source>
</evidence>
<evidence type="ECO:0000256" key="2">
    <source>
        <dbReference type="RuleBase" id="RU000363"/>
    </source>
</evidence>
<dbReference type="EC" id="1.1.1.-" evidence="4"/>
<protein>
    <submittedName>
        <fullName evidence="4">SDR family NAD(P)-dependent oxidoreductase</fullName>
        <ecNumber evidence="4">1.1.1.-</ecNumber>
    </submittedName>
</protein>
<proteinExistence type="inferred from homology"/>
<keyword evidence="4" id="KW-0560">Oxidoreductase</keyword>
<comment type="similarity">
    <text evidence="1 2">Belongs to the short-chain dehydrogenases/reductases (SDR) family.</text>
</comment>
<accession>A0ABV6DLV9</accession>
<feature type="domain" description="Ketoreductase" evidence="3">
    <location>
        <begin position="8"/>
        <end position="215"/>
    </location>
</feature>
<dbReference type="InterPro" id="IPR002347">
    <property type="entry name" value="SDR_fam"/>
</dbReference>
<dbReference type="PROSITE" id="PS00061">
    <property type="entry name" value="ADH_SHORT"/>
    <property type="match status" value="1"/>
</dbReference>
<gene>
    <name evidence="4" type="ORF">ACFFK0_14430</name>
</gene>